<protein>
    <submittedName>
        <fullName evidence="1">Uncharacterized protein</fullName>
    </submittedName>
</protein>
<reference evidence="1" key="1">
    <citation type="submission" date="2018-02" db="EMBL/GenBank/DDBJ databases">
        <title>Rhizophora mucronata_Transcriptome.</title>
        <authorList>
            <person name="Meera S.P."/>
            <person name="Sreeshan A."/>
            <person name="Augustine A."/>
        </authorList>
    </citation>
    <scope>NUCLEOTIDE SEQUENCE</scope>
    <source>
        <tissue evidence="1">Leaf</tissue>
    </source>
</reference>
<sequence length="24" mass="2740">MDINFTYSFPSAVSCLHHLFGIHC</sequence>
<proteinExistence type="predicted"/>
<dbReference type="EMBL" id="GGEC01035835">
    <property type="protein sequence ID" value="MBX16319.1"/>
    <property type="molecule type" value="Transcribed_RNA"/>
</dbReference>
<name>A0A2P2LEE4_RHIMU</name>
<dbReference type="AlphaFoldDB" id="A0A2P2LEE4"/>
<accession>A0A2P2LEE4</accession>
<evidence type="ECO:0000313" key="1">
    <source>
        <dbReference type="EMBL" id="MBX16319.1"/>
    </source>
</evidence>
<organism evidence="1">
    <name type="scientific">Rhizophora mucronata</name>
    <name type="common">Asiatic mangrove</name>
    <dbReference type="NCBI Taxonomy" id="61149"/>
    <lineage>
        <taxon>Eukaryota</taxon>
        <taxon>Viridiplantae</taxon>
        <taxon>Streptophyta</taxon>
        <taxon>Embryophyta</taxon>
        <taxon>Tracheophyta</taxon>
        <taxon>Spermatophyta</taxon>
        <taxon>Magnoliopsida</taxon>
        <taxon>eudicotyledons</taxon>
        <taxon>Gunneridae</taxon>
        <taxon>Pentapetalae</taxon>
        <taxon>rosids</taxon>
        <taxon>fabids</taxon>
        <taxon>Malpighiales</taxon>
        <taxon>Rhizophoraceae</taxon>
        <taxon>Rhizophora</taxon>
    </lineage>
</organism>